<evidence type="ECO:0000313" key="6">
    <source>
        <dbReference type="Proteomes" id="UP000557392"/>
    </source>
</evidence>
<protein>
    <submittedName>
        <fullName evidence="5">Putative transcriptional regulator</fullName>
    </submittedName>
</protein>
<accession>A0A7W6JP66</accession>
<organism evidence="5 6">
    <name type="scientific">Sphingomonas kyeonggiensis</name>
    <dbReference type="NCBI Taxonomy" id="1268553"/>
    <lineage>
        <taxon>Bacteria</taxon>
        <taxon>Pseudomonadati</taxon>
        <taxon>Pseudomonadota</taxon>
        <taxon>Alphaproteobacteria</taxon>
        <taxon>Sphingomonadales</taxon>
        <taxon>Sphingomonadaceae</taxon>
        <taxon>Sphingomonas</taxon>
    </lineage>
</organism>
<keyword evidence="3" id="KW-0238">DNA-binding</keyword>
<name>A0A7W6JP66_9SPHN</name>
<sequence>MLNNLPPRERQIVDLLYVHGAMAVSDVCDALPDKLSASAVRAMLTRLEQKGAVQRTMSERGYLFSPVEAESKASVTALGHVVRTFFNGSTTHAASALLGMSEKLDDNDLDELEAMIAAARAKKGA</sequence>
<keyword evidence="6" id="KW-1185">Reference proteome</keyword>
<dbReference type="EMBL" id="JACIEH010000001">
    <property type="protein sequence ID" value="MBB4097008.1"/>
    <property type="molecule type" value="Genomic_DNA"/>
</dbReference>
<dbReference type="InterPro" id="IPR036390">
    <property type="entry name" value="WH_DNA-bd_sf"/>
</dbReference>
<comment type="caution">
    <text evidence="5">The sequence shown here is derived from an EMBL/GenBank/DDBJ whole genome shotgun (WGS) entry which is preliminary data.</text>
</comment>
<keyword evidence="4" id="KW-0804">Transcription</keyword>
<evidence type="ECO:0000256" key="1">
    <source>
        <dbReference type="ARBA" id="ARBA00011046"/>
    </source>
</evidence>
<dbReference type="InterPro" id="IPR036388">
    <property type="entry name" value="WH-like_DNA-bd_sf"/>
</dbReference>
<reference evidence="5 6" key="1">
    <citation type="submission" date="2020-08" db="EMBL/GenBank/DDBJ databases">
        <title>Genomic Encyclopedia of Type Strains, Phase IV (KMG-IV): sequencing the most valuable type-strain genomes for metagenomic binning, comparative biology and taxonomic classification.</title>
        <authorList>
            <person name="Goeker M."/>
        </authorList>
    </citation>
    <scope>NUCLEOTIDE SEQUENCE [LARGE SCALE GENOMIC DNA]</scope>
    <source>
        <strain evidence="5 6">DSM 101806</strain>
    </source>
</reference>
<dbReference type="AlphaFoldDB" id="A0A7W6JP66"/>
<evidence type="ECO:0000256" key="3">
    <source>
        <dbReference type="ARBA" id="ARBA00023125"/>
    </source>
</evidence>
<dbReference type="GO" id="GO:0003677">
    <property type="term" value="F:DNA binding"/>
    <property type="evidence" value="ECO:0007669"/>
    <property type="project" value="UniProtKB-KW"/>
</dbReference>
<dbReference type="Pfam" id="PF03965">
    <property type="entry name" value="Penicillinase_R"/>
    <property type="match status" value="1"/>
</dbReference>
<dbReference type="Proteomes" id="UP000557392">
    <property type="component" value="Unassembled WGS sequence"/>
</dbReference>
<evidence type="ECO:0000256" key="2">
    <source>
        <dbReference type="ARBA" id="ARBA00023015"/>
    </source>
</evidence>
<keyword evidence="2" id="KW-0805">Transcription regulation</keyword>
<comment type="similarity">
    <text evidence="1">Belongs to the BlaI transcriptional regulatory family.</text>
</comment>
<dbReference type="InterPro" id="IPR005650">
    <property type="entry name" value="BlaI_family"/>
</dbReference>
<evidence type="ECO:0000313" key="5">
    <source>
        <dbReference type="EMBL" id="MBB4097008.1"/>
    </source>
</evidence>
<dbReference type="RefSeq" id="WP_183994334.1">
    <property type="nucleotide sequence ID" value="NZ_JACIEH010000001.1"/>
</dbReference>
<evidence type="ECO:0000256" key="4">
    <source>
        <dbReference type="ARBA" id="ARBA00023163"/>
    </source>
</evidence>
<dbReference type="GO" id="GO:0045892">
    <property type="term" value="P:negative regulation of DNA-templated transcription"/>
    <property type="evidence" value="ECO:0007669"/>
    <property type="project" value="InterPro"/>
</dbReference>
<proteinExistence type="inferred from homology"/>
<gene>
    <name evidence="5" type="ORF">GGR46_000541</name>
</gene>
<dbReference type="SUPFAM" id="SSF46785">
    <property type="entry name" value="Winged helix' DNA-binding domain"/>
    <property type="match status" value="1"/>
</dbReference>
<dbReference type="Gene3D" id="1.10.10.10">
    <property type="entry name" value="Winged helix-like DNA-binding domain superfamily/Winged helix DNA-binding domain"/>
    <property type="match status" value="1"/>
</dbReference>